<reference evidence="4" key="1">
    <citation type="journal article" date="2020" name="Stud. Mycol.">
        <title>101 Dothideomycetes genomes: a test case for predicting lifestyles and emergence of pathogens.</title>
        <authorList>
            <person name="Haridas S."/>
            <person name="Albert R."/>
            <person name="Binder M."/>
            <person name="Bloem J."/>
            <person name="Labutti K."/>
            <person name="Salamov A."/>
            <person name="Andreopoulos B."/>
            <person name="Baker S."/>
            <person name="Barry K."/>
            <person name="Bills G."/>
            <person name="Bluhm B."/>
            <person name="Cannon C."/>
            <person name="Castanera R."/>
            <person name="Culley D."/>
            <person name="Daum C."/>
            <person name="Ezra D."/>
            <person name="Gonzalez J."/>
            <person name="Henrissat B."/>
            <person name="Kuo A."/>
            <person name="Liang C."/>
            <person name="Lipzen A."/>
            <person name="Lutzoni F."/>
            <person name="Magnuson J."/>
            <person name="Mondo S."/>
            <person name="Nolan M."/>
            <person name="Ohm R."/>
            <person name="Pangilinan J."/>
            <person name="Park H.-J."/>
            <person name="Ramirez L."/>
            <person name="Alfaro M."/>
            <person name="Sun H."/>
            <person name="Tritt A."/>
            <person name="Yoshinaga Y."/>
            <person name="Zwiers L.-H."/>
            <person name="Turgeon B."/>
            <person name="Goodwin S."/>
            <person name="Spatafora J."/>
            <person name="Crous P."/>
            <person name="Grigoriev I."/>
        </authorList>
    </citation>
    <scope>NUCLEOTIDE SEQUENCE</scope>
    <source>
        <strain evidence="4">CBS 133067</strain>
    </source>
</reference>
<dbReference type="Pfam" id="PF12828">
    <property type="entry name" value="PXB"/>
    <property type="match status" value="1"/>
</dbReference>
<organism evidence="4 5">
    <name type="scientific">Rhizodiscina lignyota</name>
    <dbReference type="NCBI Taxonomy" id="1504668"/>
    <lineage>
        <taxon>Eukaryota</taxon>
        <taxon>Fungi</taxon>
        <taxon>Dikarya</taxon>
        <taxon>Ascomycota</taxon>
        <taxon>Pezizomycotina</taxon>
        <taxon>Dothideomycetes</taxon>
        <taxon>Pleosporomycetidae</taxon>
        <taxon>Aulographales</taxon>
        <taxon>Rhizodiscinaceae</taxon>
        <taxon>Rhizodiscina</taxon>
    </lineage>
</organism>
<protein>
    <submittedName>
        <fullName evidence="4">Uncharacterized protein</fullName>
    </submittedName>
</protein>
<dbReference type="AlphaFoldDB" id="A0A9P4IKF2"/>
<dbReference type="InterPro" id="IPR024554">
    <property type="entry name" value="LEC1-like_C"/>
</dbReference>
<dbReference type="Proteomes" id="UP000799772">
    <property type="component" value="Unassembled WGS sequence"/>
</dbReference>
<dbReference type="OrthoDB" id="2117459at2759"/>
<feature type="domain" description="PX" evidence="2">
    <location>
        <begin position="361"/>
        <end position="433"/>
    </location>
</feature>
<comment type="caution">
    <text evidence="4">The sequence shown here is derived from an EMBL/GenBank/DDBJ whole genome shotgun (WGS) entry which is preliminary data.</text>
</comment>
<dbReference type="GO" id="GO:0035091">
    <property type="term" value="F:phosphatidylinositol binding"/>
    <property type="evidence" value="ECO:0007669"/>
    <property type="project" value="TreeGrafter"/>
</dbReference>
<dbReference type="PANTHER" id="PTHR47185:SF2">
    <property type="entry name" value="FUNGAL PROTEIN"/>
    <property type="match status" value="1"/>
</dbReference>
<dbReference type="EMBL" id="ML978123">
    <property type="protein sequence ID" value="KAF2101302.1"/>
    <property type="molecule type" value="Genomic_DNA"/>
</dbReference>
<evidence type="ECO:0000259" key="2">
    <source>
        <dbReference type="Pfam" id="PF12825"/>
    </source>
</evidence>
<dbReference type="InterPro" id="IPR047168">
    <property type="entry name" value="LEC1-like"/>
</dbReference>
<name>A0A9P4IKF2_9PEZI</name>
<accession>A0A9P4IKF2</accession>
<proteinExistence type="predicted"/>
<feature type="domain" description="PX-associated" evidence="3">
    <location>
        <begin position="4"/>
        <end position="119"/>
    </location>
</feature>
<keyword evidence="5" id="KW-1185">Reference proteome</keyword>
<dbReference type="InterPro" id="IPR024555">
    <property type="entry name" value="PX-associated"/>
</dbReference>
<gene>
    <name evidence="4" type="ORF">NA57DRAFT_64153</name>
</gene>
<evidence type="ECO:0000313" key="4">
    <source>
        <dbReference type="EMBL" id="KAF2101302.1"/>
    </source>
</evidence>
<evidence type="ECO:0000259" key="3">
    <source>
        <dbReference type="Pfam" id="PF12828"/>
    </source>
</evidence>
<sequence length="621" mass="69023">MAEDPLTPDQAHALLDILTHHETCAEIEKFKHDGAIEGYGPPFSSADEASTSPILQMLLSKFAIKLPGLRDVSEVFWKQRAQTLVNKFGEADLSDSYDKGGIGARRTLGTAFATLFEYPARGVLGGYPRREIERDVEDYDPSKPEDVLQGWHDWIQKVVHGDMIDTMFDKAAETGKLEDHSKLVQAAHEHVLVNLAAILHYTMVLSPDGQYLTRVIANINTLIPYTLVRQTLKVGNAATMINAMLRLMLAKLSVTGLTNWIGLTNSTNDGMNLLQQIMSTVIGWDVADLQKQVAKVEKDPNAPSKAHLDAIKEHIKDIDRTKQEVVRQTSIIMSQSIVSIILISTNPELPPLTEEEHKQALEYLSIHLSIRDRQELNRILNYHQPDLVTQAIKDVVAAYDPIIRGIHNAVDLGSTLTDFENFMNDFVKLAKRPYVGKRSIRNPAGISVNASGSDTDGPGGEDRPDIPTVEDYVKLVRKHITSSHRFLHLVAKNGGNVTQWYRDWMKDAVSNFRHPSSSEQGQAPGAGNLTPALNKLFNSLSTEEQIKVKSALDDHAKYLATLHEASKNRMQSILSNKSTDLGPGMYLSRWQDLLDVTLLTPLTQEGPVRTGKEPDRHIPGS</sequence>
<feature type="domain" description="PX" evidence="2">
    <location>
        <begin position="165"/>
        <end position="359"/>
    </location>
</feature>
<dbReference type="Pfam" id="PF12825">
    <property type="entry name" value="DUF3818"/>
    <property type="match status" value="2"/>
</dbReference>
<evidence type="ECO:0000256" key="1">
    <source>
        <dbReference type="SAM" id="MobiDB-lite"/>
    </source>
</evidence>
<dbReference type="PANTHER" id="PTHR47185">
    <property type="entry name" value="PX DOMAIN-CONTAINING PROTEIN YPR097W"/>
    <property type="match status" value="1"/>
</dbReference>
<feature type="region of interest" description="Disordered" evidence="1">
    <location>
        <begin position="445"/>
        <end position="465"/>
    </location>
</feature>
<evidence type="ECO:0000313" key="5">
    <source>
        <dbReference type="Proteomes" id="UP000799772"/>
    </source>
</evidence>